<protein>
    <submittedName>
        <fullName evidence="4">Uncharacterized protein LOC111137081 isoform X1</fullName>
    </submittedName>
</protein>
<reference evidence="4" key="1">
    <citation type="submission" date="2025-08" db="UniProtKB">
        <authorList>
            <consortium name="RefSeq"/>
        </authorList>
    </citation>
    <scope>IDENTIFICATION</scope>
    <source>
        <tissue evidence="4">Whole sample</tissue>
    </source>
</reference>
<organism evidence="3 4">
    <name type="scientific">Crassostrea virginica</name>
    <name type="common">Eastern oyster</name>
    <dbReference type="NCBI Taxonomy" id="6565"/>
    <lineage>
        <taxon>Eukaryota</taxon>
        <taxon>Metazoa</taxon>
        <taxon>Spiralia</taxon>
        <taxon>Lophotrochozoa</taxon>
        <taxon>Mollusca</taxon>
        <taxon>Bivalvia</taxon>
        <taxon>Autobranchia</taxon>
        <taxon>Pteriomorphia</taxon>
        <taxon>Ostreida</taxon>
        <taxon>Ostreoidea</taxon>
        <taxon>Ostreidae</taxon>
        <taxon>Crassostrea</taxon>
    </lineage>
</organism>
<accession>A0A8B8EVN3</accession>
<name>A0A8B8EVN3_CRAVI</name>
<feature type="signal peptide" evidence="2">
    <location>
        <begin position="1"/>
        <end position="23"/>
    </location>
</feature>
<dbReference type="GeneID" id="111137081"/>
<sequence length="175" mass="19857">MGFYKQTILALLCLLWMVTFVAGFHLVPNVRRVDRRQIPSGSTQLRSISGQTPRARGYGNTQRTLQTSARQWNSRRIPANVRSNYGRALISKLPPLRRTVQSPVVRSKISKPSNRVGSSRTGNEAATKKPVKDRDYTFHVVLLADVLCRICDNLQGEWRNNCREQRCSRASTDNS</sequence>
<gene>
    <name evidence="4" type="primary">LOC111137081</name>
</gene>
<evidence type="ECO:0000313" key="4">
    <source>
        <dbReference type="RefSeq" id="XP_022344039.1"/>
    </source>
</evidence>
<evidence type="ECO:0000256" key="2">
    <source>
        <dbReference type="SAM" id="SignalP"/>
    </source>
</evidence>
<proteinExistence type="predicted"/>
<keyword evidence="2" id="KW-0732">Signal</keyword>
<feature type="compositionally biased region" description="Polar residues" evidence="1">
    <location>
        <begin position="41"/>
        <end position="52"/>
    </location>
</feature>
<dbReference type="RefSeq" id="XP_022344039.1">
    <property type="nucleotide sequence ID" value="XM_022488331.1"/>
</dbReference>
<dbReference type="KEGG" id="cvn:111137081"/>
<keyword evidence="3" id="KW-1185">Reference proteome</keyword>
<dbReference type="Proteomes" id="UP000694844">
    <property type="component" value="Chromosome 5"/>
</dbReference>
<evidence type="ECO:0000256" key="1">
    <source>
        <dbReference type="SAM" id="MobiDB-lite"/>
    </source>
</evidence>
<feature type="region of interest" description="Disordered" evidence="1">
    <location>
        <begin position="104"/>
        <end position="129"/>
    </location>
</feature>
<dbReference type="OrthoDB" id="6136706at2759"/>
<feature type="region of interest" description="Disordered" evidence="1">
    <location>
        <begin position="41"/>
        <end position="60"/>
    </location>
</feature>
<feature type="compositionally biased region" description="Polar residues" evidence="1">
    <location>
        <begin position="104"/>
        <end position="124"/>
    </location>
</feature>
<feature type="chain" id="PRO_5034279184" evidence="2">
    <location>
        <begin position="24"/>
        <end position="175"/>
    </location>
</feature>
<dbReference type="AlphaFoldDB" id="A0A8B8EVN3"/>
<evidence type="ECO:0000313" key="3">
    <source>
        <dbReference type="Proteomes" id="UP000694844"/>
    </source>
</evidence>